<sequence>MRAIREISGTGTAKGRNRWHIQRQERVVIVARRPGLRFDLSADAILPLCGKLRLAQQVRQDMWRLLRDLRGFSPMVRVEQADDVLHVRAGGQIDGRFPRAATQARLAALLADPAHRDRWVRYAGGGARYV</sequence>
<dbReference type="EMBL" id="FOEP01000005">
    <property type="protein sequence ID" value="SEQ24663.1"/>
    <property type="molecule type" value="Genomic_DNA"/>
</dbReference>
<dbReference type="STRING" id="657014.SAMN04488092_10538"/>
<name>A0A1H9EHC8_9RHOB</name>
<reference evidence="1 2" key="1">
    <citation type="submission" date="2016-10" db="EMBL/GenBank/DDBJ databases">
        <authorList>
            <person name="de Groot N.N."/>
        </authorList>
    </citation>
    <scope>NUCLEOTIDE SEQUENCE [LARGE SCALE GENOMIC DNA]</scope>
    <source>
        <strain evidence="1 2">DSM 22007</strain>
    </source>
</reference>
<protein>
    <submittedName>
        <fullName evidence="1">Uncharacterized protein</fullName>
    </submittedName>
</protein>
<keyword evidence="2" id="KW-1185">Reference proteome</keyword>
<evidence type="ECO:0000313" key="1">
    <source>
        <dbReference type="EMBL" id="SEQ24663.1"/>
    </source>
</evidence>
<dbReference type="AlphaFoldDB" id="A0A1H9EHC8"/>
<proteinExistence type="predicted"/>
<organism evidence="1 2">
    <name type="scientific">Thalassovita taeanensis</name>
    <dbReference type="NCBI Taxonomy" id="657014"/>
    <lineage>
        <taxon>Bacteria</taxon>
        <taxon>Pseudomonadati</taxon>
        <taxon>Pseudomonadota</taxon>
        <taxon>Alphaproteobacteria</taxon>
        <taxon>Rhodobacterales</taxon>
        <taxon>Roseobacteraceae</taxon>
        <taxon>Thalassovita</taxon>
    </lineage>
</organism>
<gene>
    <name evidence="1" type="ORF">SAMN04488092_10538</name>
</gene>
<dbReference type="RefSeq" id="WP_245776358.1">
    <property type="nucleotide sequence ID" value="NZ_FOEP01000005.1"/>
</dbReference>
<accession>A0A1H9EHC8</accession>
<evidence type="ECO:0000313" key="2">
    <source>
        <dbReference type="Proteomes" id="UP000198634"/>
    </source>
</evidence>
<dbReference type="Proteomes" id="UP000198634">
    <property type="component" value="Unassembled WGS sequence"/>
</dbReference>